<dbReference type="OrthoDB" id="779403at2759"/>
<dbReference type="InterPro" id="IPR033897">
    <property type="entry name" value="SRF-like_MADS-box"/>
</dbReference>
<reference evidence="8" key="1">
    <citation type="submission" date="2018-05" db="EMBL/GenBank/DDBJ databases">
        <title>Draft genome of Mucuna pruriens seed.</title>
        <authorList>
            <person name="Nnadi N.E."/>
            <person name="Vos R."/>
            <person name="Hasami M.H."/>
            <person name="Devisetty U.K."/>
            <person name="Aguiy J.C."/>
        </authorList>
    </citation>
    <scope>NUCLEOTIDE SEQUENCE [LARGE SCALE GENOMIC DNA]</scope>
    <source>
        <strain evidence="8">JCA_2017</strain>
    </source>
</reference>
<keyword evidence="9" id="KW-1185">Reference proteome</keyword>
<dbReference type="PRINTS" id="PR00404">
    <property type="entry name" value="MADSDOMAIN"/>
</dbReference>
<dbReference type="Pfam" id="PF00319">
    <property type="entry name" value="SRF-TF"/>
    <property type="match status" value="3"/>
</dbReference>
<evidence type="ECO:0000256" key="4">
    <source>
        <dbReference type="ARBA" id="ARBA00023163"/>
    </source>
</evidence>
<name>A0A371I5P7_MUCPR</name>
<proteinExistence type="predicted"/>
<feature type="transmembrane region" description="Helical" evidence="6">
    <location>
        <begin position="30"/>
        <end position="47"/>
    </location>
</feature>
<evidence type="ECO:0000256" key="6">
    <source>
        <dbReference type="SAM" id="Phobius"/>
    </source>
</evidence>
<dbReference type="SUPFAM" id="SSF55455">
    <property type="entry name" value="SRF-like"/>
    <property type="match status" value="3"/>
</dbReference>
<dbReference type="FunFam" id="3.40.1810.10:FF:000024">
    <property type="entry name" value="Agamous-like MADS-box protein AGL80"/>
    <property type="match status" value="1"/>
</dbReference>
<dbReference type="GO" id="GO:0000978">
    <property type="term" value="F:RNA polymerase II cis-regulatory region sequence-specific DNA binding"/>
    <property type="evidence" value="ECO:0007669"/>
    <property type="project" value="TreeGrafter"/>
</dbReference>
<accession>A0A371I5P7</accession>
<keyword evidence="5" id="KW-0539">Nucleus</keyword>
<feature type="non-terminal residue" evidence="8">
    <location>
        <position position="1"/>
    </location>
</feature>
<evidence type="ECO:0000259" key="7">
    <source>
        <dbReference type="PROSITE" id="PS50066"/>
    </source>
</evidence>
<keyword evidence="3" id="KW-0238">DNA-binding</keyword>
<keyword evidence="6" id="KW-1133">Transmembrane helix</keyword>
<dbReference type="InterPro" id="IPR002100">
    <property type="entry name" value="TF_MADSbox"/>
</dbReference>
<dbReference type="FunFam" id="3.40.1810.10:FF:000018">
    <property type="entry name" value="agamous-like MADS-box protein AGL80"/>
    <property type="match status" value="2"/>
</dbReference>
<keyword evidence="2" id="KW-0805">Transcription regulation</keyword>
<evidence type="ECO:0000256" key="2">
    <source>
        <dbReference type="ARBA" id="ARBA00023015"/>
    </source>
</evidence>
<dbReference type="GO" id="GO:0045944">
    <property type="term" value="P:positive regulation of transcription by RNA polymerase II"/>
    <property type="evidence" value="ECO:0007669"/>
    <property type="project" value="InterPro"/>
</dbReference>
<dbReference type="AlphaFoldDB" id="A0A371I5P7"/>
<feature type="domain" description="MADS-box" evidence="7">
    <location>
        <begin position="486"/>
        <end position="533"/>
    </location>
</feature>
<evidence type="ECO:0000256" key="5">
    <source>
        <dbReference type="ARBA" id="ARBA00023242"/>
    </source>
</evidence>
<evidence type="ECO:0000256" key="3">
    <source>
        <dbReference type="ARBA" id="ARBA00023125"/>
    </source>
</evidence>
<dbReference type="PANTHER" id="PTHR11945">
    <property type="entry name" value="MADS BOX PROTEIN"/>
    <property type="match status" value="1"/>
</dbReference>
<evidence type="ECO:0000256" key="1">
    <source>
        <dbReference type="ARBA" id="ARBA00004123"/>
    </source>
</evidence>
<dbReference type="CDD" id="cd00266">
    <property type="entry name" value="MADS_SRF_like"/>
    <property type="match status" value="3"/>
</dbReference>
<organism evidence="8 9">
    <name type="scientific">Mucuna pruriens</name>
    <name type="common">Velvet bean</name>
    <name type="synonym">Dolichos pruriens</name>
    <dbReference type="NCBI Taxonomy" id="157652"/>
    <lineage>
        <taxon>Eukaryota</taxon>
        <taxon>Viridiplantae</taxon>
        <taxon>Streptophyta</taxon>
        <taxon>Embryophyta</taxon>
        <taxon>Tracheophyta</taxon>
        <taxon>Spermatophyta</taxon>
        <taxon>Magnoliopsida</taxon>
        <taxon>eudicotyledons</taxon>
        <taxon>Gunneridae</taxon>
        <taxon>Pentapetalae</taxon>
        <taxon>rosids</taxon>
        <taxon>fabids</taxon>
        <taxon>Fabales</taxon>
        <taxon>Fabaceae</taxon>
        <taxon>Papilionoideae</taxon>
        <taxon>50 kb inversion clade</taxon>
        <taxon>NPAAA clade</taxon>
        <taxon>indigoferoid/millettioid clade</taxon>
        <taxon>Phaseoleae</taxon>
        <taxon>Mucuna</taxon>
    </lineage>
</organism>
<dbReference type="GO" id="GO:0000981">
    <property type="term" value="F:DNA-binding transcription factor activity, RNA polymerase II-specific"/>
    <property type="evidence" value="ECO:0007669"/>
    <property type="project" value="InterPro"/>
</dbReference>
<dbReference type="PROSITE" id="PS50066">
    <property type="entry name" value="MADS_BOX_2"/>
    <property type="match status" value="3"/>
</dbReference>
<dbReference type="PANTHER" id="PTHR11945:SF788">
    <property type="entry name" value="AGAMOUS-LIKE-34-RELATED"/>
    <property type="match status" value="1"/>
</dbReference>
<dbReference type="InterPro" id="IPR036879">
    <property type="entry name" value="TF_MADSbox_sf"/>
</dbReference>
<gene>
    <name evidence="8" type="primary">AGL80</name>
    <name evidence="8" type="ORF">CR513_05132</name>
</gene>
<comment type="subcellular location">
    <subcellularLocation>
        <location evidence="1">Nucleus</location>
    </subcellularLocation>
</comment>
<dbReference type="GO" id="GO:0046983">
    <property type="term" value="F:protein dimerization activity"/>
    <property type="evidence" value="ECO:0007669"/>
    <property type="project" value="InterPro"/>
</dbReference>
<evidence type="ECO:0000313" key="8">
    <source>
        <dbReference type="EMBL" id="RDY10356.1"/>
    </source>
</evidence>
<dbReference type="GO" id="GO:0005634">
    <property type="term" value="C:nucleus"/>
    <property type="evidence" value="ECO:0007669"/>
    <property type="project" value="UniProtKB-SubCell"/>
</dbReference>
<protein>
    <submittedName>
        <fullName evidence="8">Agamous-like MADS-box protein AGL80</fullName>
    </submittedName>
</protein>
<keyword evidence="4" id="KW-0804">Transcription</keyword>
<dbReference type="SMART" id="SM00432">
    <property type="entry name" value="MADS"/>
    <property type="match status" value="3"/>
</dbReference>
<dbReference type="Gene3D" id="3.40.1810.10">
    <property type="entry name" value="Transcription factor, MADS-box"/>
    <property type="match status" value="3"/>
</dbReference>
<sequence>MLQIPSIQTICIKLVYIKRLLVAIETTTSIYFQFSFCFSVFLTTIMTRKKVKLVFIANDSARKATYKKRKQGMLKKIEELSILCGIEACAIVYSPYDPEPEIWPSEWGVHRVLLKFRTMPEFEQSKKMVSQESFIAQRIVKGNEQMKKLKMDNREKEMNMFMYQCLNAGRVLPDTNMTVADFNDLSSIIDQNLKNISRRLETLNVNEMTPNQLPQMQTPALAVAKTEEMTLRNYGHGLDMNANPMQRELFMNLINGNGDETIMPPFGDANLQLQIGFWPNLRKVKLAFITNDSARKATHKKRKKGMLKKIEELSILCGIEACAIVYSPYDPEPDIWPSEWVVHRVLEKFRTMPEFEQSKKMENQESFIAQRIQKGNEQMKKLMMDNREKEMSMFVFQCLDARRVLPRNNMIMADFNDLSSLIEQNLNDISKRLETLNVNEVTPNQLPQMQSLAITVAKTEQMTLLNDGHQLDMNANPIQRQLIIFMARRRMKNALIANDCARKTSYMQRKKLLLKLVEELSTLCDIEACAIVYIPYHREPKIWPSESGAQNVVIKLRSLPEWEQSKKMVNQEDFIAQSILKGNEKIRTIVKENKETEMSLFMYECLNKGRVEPHDNMTTADFSDLLSIIEQKLKDISTRFQTLNLNEITL</sequence>
<dbReference type="Proteomes" id="UP000257109">
    <property type="component" value="Unassembled WGS sequence"/>
</dbReference>
<comment type="caution">
    <text evidence="8">The sequence shown here is derived from an EMBL/GenBank/DDBJ whole genome shotgun (WGS) entry which is preliminary data.</text>
</comment>
<keyword evidence="6" id="KW-0472">Membrane</keyword>
<feature type="domain" description="MADS-box" evidence="7">
    <location>
        <begin position="46"/>
        <end position="94"/>
    </location>
</feature>
<evidence type="ECO:0000313" key="9">
    <source>
        <dbReference type="Proteomes" id="UP000257109"/>
    </source>
</evidence>
<feature type="domain" description="MADS-box" evidence="7">
    <location>
        <begin position="279"/>
        <end position="327"/>
    </location>
</feature>
<dbReference type="EMBL" id="QJKJ01000857">
    <property type="protein sequence ID" value="RDY10356.1"/>
    <property type="molecule type" value="Genomic_DNA"/>
</dbReference>
<keyword evidence="6" id="KW-0812">Transmembrane</keyword>